<dbReference type="PANTHER" id="PTHR23275:SF100">
    <property type="entry name" value="EGF-LIKE DOMAIN-CONTAINING PROTEIN"/>
    <property type="match status" value="1"/>
</dbReference>
<dbReference type="Gene3D" id="2.10.220.10">
    <property type="entry name" value="Hormone Receptor, Insulin-like Growth Factor Receptor 1, Chain A, domain 2"/>
    <property type="match status" value="1"/>
</dbReference>
<proteinExistence type="predicted"/>
<keyword evidence="2" id="KW-0472">Membrane</keyword>
<feature type="domain" description="EGF-like" evidence="3">
    <location>
        <begin position="614"/>
        <end position="646"/>
    </location>
</feature>
<keyword evidence="2" id="KW-1133">Transmembrane helix</keyword>
<feature type="transmembrane region" description="Helical" evidence="2">
    <location>
        <begin position="923"/>
        <end position="939"/>
    </location>
</feature>
<dbReference type="PANTHER" id="PTHR23275">
    <property type="entry name" value="CABRIOLET.-RELATED"/>
    <property type="match status" value="1"/>
</dbReference>
<feature type="compositionally biased region" description="Low complexity" evidence="1">
    <location>
        <begin position="141"/>
        <end position="175"/>
    </location>
</feature>
<dbReference type="Proteomes" id="UP000549394">
    <property type="component" value="Unassembled WGS sequence"/>
</dbReference>
<feature type="compositionally biased region" description="Polar residues" evidence="1">
    <location>
        <begin position="125"/>
        <end position="140"/>
    </location>
</feature>
<feature type="domain" description="EGF-like" evidence="3">
    <location>
        <begin position="397"/>
        <end position="432"/>
    </location>
</feature>
<dbReference type="OrthoDB" id="300641at2759"/>
<dbReference type="EMBL" id="CAJFCJ010000014">
    <property type="protein sequence ID" value="CAD5121132.1"/>
    <property type="molecule type" value="Genomic_DNA"/>
</dbReference>
<feature type="region of interest" description="Disordered" evidence="1">
    <location>
        <begin position="97"/>
        <end position="207"/>
    </location>
</feature>
<evidence type="ECO:0000256" key="2">
    <source>
        <dbReference type="SAM" id="Phobius"/>
    </source>
</evidence>
<dbReference type="SMART" id="SM00181">
    <property type="entry name" value="EGF"/>
    <property type="match status" value="11"/>
</dbReference>
<dbReference type="InterPro" id="IPR006212">
    <property type="entry name" value="Furin_repeat"/>
</dbReference>
<comment type="caution">
    <text evidence="4">The sequence shown here is derived from an EMBL/GenBank/DDBJ whole genome shotgun (WGS) entry which is preliminary data.</text>
</comment>
<organism evidence="4 5">
    <name type="scientific">Dimorphilus gyrociliatus</name>
    <dbReference type="NCBI Taxonomy" id="2664684"/>
    <lineage>
        <taxon>Eukaryota</taxon>
        <taxon>Metazoa</taxon>
        <taxon>Spiralia</taxon>
        <taxon>Lophotrochozoa</taxon>
        <taxon>Annelida</taxon>
        <taxon>Polychaeta</taxon>
        <taxon>Polychaeta incertae sedis</taxon>
        <taxon>Dinophilidae</taxon>
        <taxon>Dimorphilus</taxon>
    </lineage>
</organism>
<feature type="domain" description="EGF-like" evidence="3">
    <location>
        <begin position="791"/>
        <end position="823"/>
    </location>
</feature>
<sequence>MCYPSKCADNYGYDDTSGNCFPCPDGCRLCKKRSGENICLKCLDGYGESLNPNGQIESCISCSSLDNCEKCIMIDNGLKCLDSQCVNGKKFTLPNKDCSEDLPTPTSTPSSTPSTTTEGATSSPVTHPNSVTLTSQSTPESVTTSKAASAVSTVSTITSESTPSDASTASDESTALNESTENIASTTSTESTENIASTASTETTLPPFETTFPIIHFDKKRSVQKRSLPTQTCTTANFQNCKSDSLNVNADQSCGCSRCVDNFILSNDQSQCLDCNSFTSGCKVCTESNSSPNSIQSCSKCQDNYGLISTGTGTCTPCEANCLECTVNLSGSPTTTCTNCNSGYVLNSSKKCIRCPTSPLPCSECRIDPVNDESSICLQFGCSNGGSFSDKDFSCQQCSISNCKLCTKDTSDNDKCLLCNDRYFLDSGGSCVPCISNCNMCTDATSCLGDGCNEGFIKHRTDGTCTSCGERGIAFCEYESFTSNNILPKICKQGFFLNTSPTPNTCEECDENCMECSTAGQHKCDVGKCKVGFFYNSDDQKCYKNKAGCEISIRSGTQTICQSCNTANSTLSNGNCKLCPTGCNGCSIDSTSNQLSCSSCKSGYYKSNNNLCVPCPIGCKTCLLDGVELKCTSCQTSFGLKGGLCESCDTSECESCLFDDNSMICEKCADKFYVNSNNCGKCPLYCSECSYNKRYECSKCYDGYAKTSDGQCIVCPSNCKKCIANSQRNSICTECNSNRYSLQSDGICRLCSDVTFGNCETCTSESSAKNAKCLTCGVGFALKDDESECISCPINGCGLCVHGRECLKCKSGFYPINHNRECGRKCYECEGNESECGKAINGNNTLSDKVKEVECGNGDCWAFRIESKDGILYSRKCSNRTCVEISENEKCDKIDGFNHCEKCCYGENCNTWHLDGKAGTGRILFSFACFGLSIIYYILF</sequence>
<evidence type="ECO:0000259" key="3">
    <source>
        <dbReference type="SMART" id="SM00181"/>
    </source>
</evidence>
<feature type="domain" description="EGF-like" evidence="3">
    <location>
        <begin position="647"/>
        <end position="680"/>
    </location>
</feature>
<dbReference type="InterPro" id="IPR009030">
    <property type="entry name" value="Growth_fac_rcpt_cys_sf"/>
</dbReference>
<feature type="compositionally biased region" description="Polar residues" evidence="1">
    <location>
        <begin position="176"/>
        <end position="200"/>
    </location>
</feature>
<feature type="domain" description="EGF-like" evidence="3">
    <location>
        <begin position="61"/>
        <end position="99"/>
    </location>
</feature>
<gene>
    <name evidence="4" type="ORF">DGYR_LOCUS9125</name>
</gene>
<feature type="domain" description="EGF-like" evidence="3">
    <location>
        <begin position="317"/>
        <end position="353"/>
    </location>
</feature>
<dbReference type="SUPFAM" id="SSF57184">
    <property type="entry name" value="Growth factor receptor domain"/>
    <property type="match status" value="5"/>
</dbReference>
<feature type="domain" description="EGF-like" evidence="3">
    <location>
        <begin position="578"/>
        <end position="613"/>
    </location>
</feature>
<feature type="domain" description="EGF-like" evidence="3">
    <location>
        <begin position="681"/>
        <end position="713"/>
    </location>
</feature>
<dbReference type="AlphaFoldDB" id="A0A7I8VZ23"/>
<evidence type="ECO:0000313" key="4">
    <source>
        <dbReference type="EMBL" id="CAD5121132.1"/>
    </source>
</evidence>
<evidence type="ECO:0000256" key="1">
    <source>
        <dbReference type="SAM" id="MobiDB-lite"/>
    </source>
</evidence>
<feature type="domain" description="EGF-like" evidence="3">
    <location>
        <begin position="22"/>
        <end position="60"/>
    </location>
</feature>
<reference evidence="4 5" key="1">
    <citation type="submission" date="2020-08" db="EMBL/GenBank/DDBJ databases">
        <authorList>
            <person name="Hejnol A."/>
        </authorList>
    </citation>
    <scope>NUCLEOTIDE SEQUENCE [LARGE SCALE GENOMIC DNA]</scope>
</reference>
<dbReference type="SMART" id="SM00261">
    <property type="entry name" value="FU"/>
    <property type="match status" value="6"/>
</dbReference>
<feature type="domain" description="EGF-like" evidence="3">
    <location>
        <begin position="750"/>
        <end position="790"/>
    </location>
</feature>
<protein>
    <submittedName>
        <fullName evidence="4">DgyrCDS9671</fullName>
    </submittedName>
</protein>
<name>A0A7I8VZ23_9ANNE</name>
<keyword evidence="2" id="KW-0812">Transmembrane</keyword>
<evidence type="ECO:0000313" key="5">
    <source>
        <dbReference type="Proteomes" id="UP000549394"/>
    </source>
</evidence>
<keyword evidence="5" id="KW-1185">Reference proteome</keyword>
<dbReference type="InterPro" id="IPR052798">
    <property type="entry name" value="Giardia_VSA"/>
</dbReference>
<feature type="compositionally biased region" description="Low complexity" evidence="1">
    <location>
        <begin position="103"/>
        <end position="124"/>
    </location>
</feature>
<dbReference type="InterPro" id="IPR000742">
    <property type="entry name" value="EGF"/>
</dbReference>
<feature type="domain" description="EGF-like" evidence="3">
    <location>
        <begin position="508"/>
        <end position="543"/>
    </location>
</feature>
<accession>A0A7I8VZ23</accession>